<dbReference type="PANTHER" id="PTHR12300:SF161">
    <property type="entry name" value="RECEPTOR EXPRESSION-ENHANCING PROTEIN"/>
    <property type="match status" value="1"/>
</dbReference>
<feature type="transmembrane region" description="Helical" evidence="6">
    <location>
        <begin position="39"/>
        <end position="70"/>
    </location>
</feature>
<name>A0A2J7QS09_9NEOP</name>
<evidence type="ECO:0000313" key="7">
    <source>
        <dbReference type="EMBL" id="PNF31369.1"/>
    </source>
</evidence>
<dbReference type="OrthoDB" id="10009287at2759"/>
<reference evidence="7 8" key="1">
    <citation type="submission" date="2017-12" db="EMBL/GenBank/DDBJ databases">
        <title>Hemimetabolous genomes reveal molecular basis of termite eusociality.</title>
        <authorList>
            <person name="Harrison M.C."/>
            <person name="Jongepier E."/>
            <person name="Robertson H.M."/>
            <person name="Arning N."/>
            <person name="Bitard-Feildel T."/>
            <person name="Chao H."/>
            <person name="Childers C.P."/>
            <person name="Dinh H."/>
            <person name="Doddapaneni H."/>
            <person name="Dugan S."/>
            <person name="Gowin J."/>
            <person name="Greiner C."/>
            <person name="Han Y."/>
            <person name="Hu H."/>
            <person name="Hughes D.S.T."/>
            <person name="Huylmans A.-K."/>
            <person name="Kemena C."/>
            <person name="Kremer L.P.M."/>
            <person name="Lee S.L."/>
            <person name="Lopez-Ezquerra A."/>
            <person name="Mallet L."/>
            <person name="Monroy-Kuhn J.M."/>
            <person name="Moser A."/>
            <person name="Murali S.C."/>
            <person name="Muzny D.M."/>
            <person name="Otani S."/>
            <person name="Piulachs M.-D."/>
            <person name="Poelchau M."/>
            <person name="Qu J."/>
            <person name="Schaub F."/>
            <person name="Wada-Katsumata A."/>
            <person name="Worley K.C."/>
            <person name="Xie Q."/>
            <person name="Ylla G."/>
            <person name="Poulsen M."/>
            <person name="Gibbs R.A."/>
            <person name="Schal C."/>
            <person name="Richards S."/>
            <person name="Belles X."/>
            <person name="Korb J."/>
            <person name="Bornberg-Bauer E."/>
        </authorList>
    </citation>
    <scope>NUCLEOTIDE SEQUENCE [LARGE SCALE GENOMIC DNA]</scope>
    <source>
        <tissue evidence="7">Whole body</tissue>
    </source>
</reference>
<comment type="caution">
    <text evidence="7">The sequence shown here is derived from an EMBL/GenBank/DDBJ whole genome shotgun (WGS) entry which is preliminary data.</text>
</comment>
<evidence type="ECO:0000313" key="8">
    <source>
        <dbReference type="Proteomes" id="UP000235965"/>
    </source>
</evidence>
<keyword evidence="5 6" id="KW-0472">Membrane</keyword>
<comment type="similarity">
    <text evidence="2 6">Belongs to the DP1 family.</text>
</comment>
<accession>A0A2J7QS09</accession>
<dbReference type="PANTHER" id="PTHR12300">
    <property type="entry name" value="HVA22-LIKE PROTEINS"/>
    <property type="match status" value="1"/>
</dbReference>
<dbReference type="AlphaFoldDB" id="A0A2J7QS09"/>
<evidence type="ECO:0000256" key="4">
    <source>
        <dbReference type="ARBA" id="ARBA00022989"/>
    </source>
</evidence>
<feature type="transmembrane region" description="Helical" evidence="6">
    <location>
        <begin position="90"/>
        <end position="111"/>
    </location>
</feature>
<dbReference type="EMBL" id="NEVH01011881">
    <property type="protein sequence ID" value="PNF31369.1"/>
    <property type="molecule type" value="Genomic_DNA"/>
</dbReference>
<evidence type="ECO:0000256" key="6">
    <source>
        <dbReference type="RuleBase" id="RU362006"/>
    </source>
</evidence>
<dbReference type="InParanoid" id="A0A2J7QS09"/>
<keyword evidence="4 6" id="KW-1133">Transmembrane helix</keyword>
<gene>
    <name evidence="7" type="primary">REEP5</name>
    <name evidence="7" type="ORF">B7P43_G10066</name>
</gene>
<dbReference type="Proteomes" id="UP000235965">
    <property type="component" value="Unassembled WGS sequence"/>
</dbReference>
<keyword evidence="8" id="KW-1185">Reference proteome</keyword>
<evidence type="ECO:0000256" key="1">
    <source>
        <dbReference type="ARBA" id="ARBA00004141"/>
    </source>
</evidence>
<evidence type="ECO:0000256" key="2">
    <source>
        <dbReference type="ARBA" id="ARBA00008573"/>
    </source>
</evidence>
<keyword evidence="3 6" id="KW-0812">Transmembrane</keyword>
<evidence type="ECO:0000256" key="3">
    <source>
        <dbReference type="ARBA" id="ARBA00022692"/>
    </source>
</evidence>
<comment type="subcellular location">
    <subcellularLocation>
        <location evidence="1 6">Membrane</location>
        <topology evidence="1 6">Multi-pass membrane protein</topology>
    </subcellularLocation>
</comment>
<dbReference type="Pfam" id="PF03134">
    <property type="entry name" value="TB2_DP1_HVA22"/>
    <property type="match status" value="1"/>
</dbReference>
<evidence type="ECO:0000256" key="5">
    <source>
        <dbReference type="ARBA" id="ARBA00023136"/>
    </source>
</evidence>
<dbReference type="STRING" id="105785.A0A2J7QS09"/>
<dbReference type="InterPro" id="IPR004345">
    <property type="entry name" value="TB2_DP1_HVA22"/>
</dbReference>
<dbReference type="GO" id="GO:0016020">
    <property type="term" value="C:membrane"/>
    <property type="evidence" value="ECO:0007669"/>
    <property type="project" value="UniProtKB-SubCell"/>
</dbReference>
<organism evidence="7 8">
    <name type="scientific">Cryptotermes secundus</name>
    <dbReference type="NCBI Taxonomy" id="105785"/>
    <lineage>
        <taxon>Eukaryota</taxon>
        <taxon>Metazoa</taxon>
        <taxon>Ecdysozoa</taxon>
        <taxon>Arthropoda</taxon>
        <taxon>Hexapoda</taxon>
        <taxon>Insecta</taxon>
        <taxon>Pterygota</taxon>
        <taxon>Neoptera</taxon>
        <taxon>Polyneoptera</taxon>
        <taxon>Dictyoptera</taxon>
        <taxon>Blattodea</taxon>
        <taxon>Blattoidea</taxon>
        <taxon>Termitoidae</taxon>
        <taxon>Kalotermitidae</taxon>
        <taxon>Cryptotermitinae</taxon>
        <taxon>Cryptotermes</taxon>
    </lineage>
</organism>
<proteinExistence type="inferred from homology"/>
<sequence length="170" mass="19805">MGTRVGEYKKYLDTALHDKNKPWTPALEWAEGKTGIKRLYIFMILVVMLGLYMLFGIAAQLLCNIIGFLYPAYRSIKALESPNKDDDTKWLTYWVVFALFSVIEYFSNILLHWFPFYWLLKCIFHIWCFVPIENNGSVIIYNRVIRPYFLKHEEKVDSVLSDIAGSGTGS</sequence>
<keyword evidence="7" id="KW-0675">Receptor</keyword>
<protein>
    <recommendedName>
        <fullName evidence="6">Receptor expression-enhancing protein</fullName>
    </recommendedName>
</protein>
<dbReference type="FunCoup" id="A0A2J7QS09">
    <property type="interactions" value="598"/>
</dbReference>